<dbReference type="InterPro" id="IPR011990">
    <property type="entry name" value="TPR-like_helical_dom_sf"/>
</dbReference>
<evidence type="ECO:0000256" key="1">
    <source>
        <dbReference type="ARBA" id="ARBA00022737"/>
    </source>
</evidence>
<keyword evidence="2 3" id="KW-0802">TPR repeat</keyword>
<dbReference type="FunFam" id="1.10.287.110:FF:000018">
    <property type="entry name" value="DnaJ (Hsp40) homolog, subfamily C, member 7"/>
    <property type="match status" value="1"/>
</dbReference>
<dbReference type="InterPro" id="IPR001623">
    <property type="entry name" value="DnaJ_domain"/>
</dbReference>
<dbReference type="Pfam" id="PF00226">
    <property type="entry name" value="DnaJ"/>
    <property type="match status" value="1"/>
</dbReference>
<dbReference type="InterPro" id="IPR019734">
    <property type="entry name" value="TPR_rpt"/>
</dbReference>
<evidence type="ECO:0000259" key="4">
    <source>
        <dbReference type="PROSITE" id="PS50076"/>
    </source>
</evidence>
<dbReference type="PROSITE" id="PS50005">
    <property type="entry name" value="TPR"/>
    <property type="match status" value="3"/>
</dbReference>
<dbReference type="Gene3D" id="1.10.287.110">
    <property type="entry name" value="DnaJ domain"/>
    <property type="match status" value="1"/>
</dbReference>
<feature type="domain" description="J" evidence="4">
    <location>
        <begin position="502"/>
        <end position="572"/>
    </location>
</feature>
<evidence type="ECO:0000313" key="5">
    <source>
        <dbReference type="EMBL" id="CAD7454860.1"/>
    </source>
</evidence>
<keyword evidence="1" id="KW-0677">Repeat</keyword>
<evidence type="ECO:0000256" key="3">
    <source>
        <dbReference type="PROSITE-ProRule" id="PRU00339"/>
    </source>
</evidence>
<name>A0A7R9ID48_9NEOP</name>
<feature type="repeat" description="TPR" evidence="3">
    <location>
        <begin position="367"/>
        <end position="400"/>
    </location>
</feature>
<organism evidence="5">
    <name type="scientific">Timema tahoe</name>
    <dbReference type="NCBI Taxonomy" id="61484"/>
    <lineage>
        <taxon>Eukaryota</taxon>
        <taxon>Metazoa</taxon>
        <taxon>Ecdysozoa</taxon>
        <taxon>Arthropoda</taxon>
        <taxon>Hexapoda</taxon>
        <taxon>Insecta</taxon>
        <taxon>Pterygota</taxon>
        <taxon>Neoptera</taxon>
        <taxon>Polyneoptera</taxon>
        <taxon>Phasmatodea</taxon>
        <taxon>Timematodea</taxon>
        <taxon>Timematoidea</taxon>
        <taxon>Timematidae</taxon>
        <taxon>Timema</taxon>
    </lineage>
</organism>
<dbReference type="AlphaFoldDB" id="A0A7R9ID48"/>
<protein>
    <recommendedName>
        <fullName evidence="4">J domain-containing protein</fullName>
    </recommendedName>
</protein>
<dbReference type="PANTHER" id="PTHR45188">
    <property type="entry name" value="DNAJ PROTEIN P58IPK HOMOLOG"/>
    <property type="match status" value="1"/>
</dbReference>
<dbReference type="EMBL" id="OE000737">
    <property type="protein sequence ID" value="CAD7454860.1"/>
    <property type="molecule type" value="Genomic_DNA"/>
</dbReference>
<dbReference type="CDD" id="cd06257">
    <property type="entry name" value="DnaJ"/>
    <property type="match status" value="1"/>
</dbReference>
<dbReference type="PROSITE" id="PS50293">
    <property type="entry name" value="TPR_REGION"/>
    <property type="match status" value="1"/>
</dbReference>
<dbReference type="Pfam" id="PF00515">
    <property type="entry name" value="TPR_1"/>
    <property type="match status" value="1"/>
</dbReference>
<dbReference type="SMART" id="SM00271">
    <property type="entry name" value="DnaJ"/>
    <property type="match status" value="1"/>
</dbReference>
<dbReference type="Gene3D" id="1.25.40.10">
    <property type="entry name" value="Tetratricopeptide repeat domain"/>
    <property type="match status" value="1"/>
</dbReference>
<accession>A0A7R9ID48</accession>
<proteinExistence type="predicted"/>
<dbReference type="PROSITE" id="PS50076">
    <property type="entry name" value="DNAJ_2"/>
    <property type="match status" value="1"/>
</dbReference>
<dbReference type="InterPro" id="IPR036869">
    <property type="entry name" value="J_dom_sf"/>
</dbReference>
<reference evidence="5" key="1">
    <citation type="submission" date="2020-11" db="EMBL/GenBank/DDBJ databases">
        <authorList>
            <person name="Tran Van P."/>
        </authorList>
    </citation>
    <scope>NUCLEOTIDE SEQUENCE</scope>
</reference>
<sequence>MEVKSLQATASETRCTLHGESRIVPEIIAVKSVSKPSAIPCENMADPMNQFDMEVSENIEGIMPGQAEDLAEIKKENGNQLYKTKKYQQAIPFYTEAIDLCPESPAYYGNRAACYMMMHHYKEALEDARKSVALDNTFVKGYIRIVKCSLALGDIITAENAIAKVQELEPNNISLAPEISKIAVAKRFMEEGDKAYNKQDYRKSRYYPLHWLDVLRRHYRNRLPMTRISWFDPCQVVFCMDRALEQVSCVKFKLIKGECLAFLNRYQEAQEIANYTSVLSSVLLTDNSQLTSDGFEKLPDQIIAFSHFQHVLRLAPDHTKAMDIYKAREYLYYSRCSHYFSAEALHSNHINHDQSTHNCDHTRAKALKQKKEEGNEAFKASRLAEAYNLYTEALRIDPHNSLTNAKLHFNRATVSSKVCLTLKFGGDLGRLNESVADCTAALKLDETYLKALLRRAKCYMDLNDFDEAVRDYEKAVKMDKSRENKRLLQEAKLSLKKSKRKDYYKILGIDKNASTDDIKKAYRKRALVHHPDRHASASEVEKKEQEKKFKELGEAYGILSDSKKRARYDSGQDLEDMEGGMGCDVDPNNVFQTFFADPGAGGQFSFSSGGFPAGFTFQFG</sequence>
<evidence type="ECO:0000256" key="2">
    <source>
        <dbReference type="ARBA" id="ARBA00022803"/>
    </source>
</evidence>
<dbReference type="SUPFAM" id="SSF46565">
    <property type="entry name" value="Chaperone J-domain"/>
    <property type="match status" value="1"/>
</dbReference>
<feature type="repeat" description="TPR" evidence="3">
    <location>
        <begin position="71"/>
        <end position="104"/>
    </location>
</feature>
<feature type="repeat" description="TPR" evidence="3">
    <location>
        <begin position="449"/>
        <end position="482"/>
    </location>
</feature>
<gene>
    <name evidence="5" type="ORF">TTEB3V08_LOCUS2953</name>
</gene>
<dbReference type="PANTHER" id="PTHR45188:SF2">
    <property type="entry name" value="DNAJ HOMOLOG SUBFAMILY C MEMBER 7"/>
    <property type="match status" value="1"/>
</dbReference>
<dbReference type="PRINTS" id="PR00625">
    <property type="entry name" value="JDOMAIN"/>
</dbReference>
<dbReference type="SUPFAM" id="SSF48452">
    <property type="entry name" value="TPR-like"/>
    <property type="match status" value="2"/>
</dbReference>
<dbReference type="SMART" id="SM00028">
    <property type="entry name" value="TPR"/>
    <property type="match status" value="6"/>
</dbReference>